<evidence type="ECO:0000259" key="2">
    <source>
        <dbReference type="Pfam" id="PF12146"/>
    </source>
</evidence>
<protein>
    <submittedName>
        <fullName evidence="3">Alpha/beta hydrolase</fullName>
    </submittedName>
</protein>
<evidence type="ECO:0000313" key="3">
    <source>
        <dbReference type="EMBL" id="RAH96092.1"/>
    </source>
</evidence>
<dbReference type="AlphaFoldDB" id="A0A8B2NH68"/>
<dbReference type="OrthoDB" id="9785076at2"/>
<keyword evidence="4" id="KW-1185">Reference proteome</keyword>
<dbReference type="SUPFAM" id="SSF53474">
    <property type="entry name" value="alpha/beta-Hydrolases"/>
    <property type="match status" value="1"/>
</dbReference>
<organism evidence="3 4">
    <name type="scientific">Acuticoccus sediminis</name>
    <dbReference type="NCBI Taxonomy" id="2184697"/>
    <lineage>
        <taxon>Bacteria</taxon>
        <taxon>Pseudomonadati</taxon>
        <taxon>Pseudomonadota</taxon>
        <taxon>Alphaproteobacteria</taxon>
        <taxon>Hyphomicrobiales</taxon>
        <taxon>Amorphaceae</taxon>
        <taxon>Acuticoccus</taxon>
    </lineage>
</organism>
<dbReference type="Pfam" id="PF12146">
    <property type="entry name" value="Hydrolase_4"/>
    <property type="match status" value="1"/>
</dbReference>
<dbReference type="InterPro" id="IPR029058">
    <property type="entry name" value="AB_hydrolase_fold"/>
</dbReference>
<feature type="domain" description="Serine aminopeptidase S33" evidence="2">
    <location>
        <begin position="78"/>
        <end position="220"/>
    </location>
</feature>
<keyword evidence="3" id="KW-0378">Hydrolase</keyword>
<gene>
    <name evidence="3" type="ORF">DLJ53_33215</name>
</gene>
<comment type="caution">
    <text evidence="3">The sequence shown here is derived from an EMBL/GenBank/DDBJ whole genome shotgun (WGS) entry which is preliminary data.</text>
</comment>
<dbReference type="GO" id="GO:0016787">
    <property type="term" value="F:hydrolase activity"/>
    <property type="evidence" value="ECO:0007669"/>
    <property type="project" value="UniProtKB-KW"/>
</dbReference>
<evidence type="ECO:0000313" key="4">
    <source>
        <dbReference type="Proteomes" id="UP000249590"/>
    </source>
</evidence>
<dbReference type="InterPro" id="IPR022742">
    <property type="entry name" value="Hydrolase_4"/>
</dbReference>
<dbReference type="EMBL" id="QHHQ01000016">
    <property type="protein sequence ID" value="RAH96092.1"/>
    <property type="molecule type" value="Genomic_DNA"/>
</dbReference>
<evidence type="ECO:0000256" key="1">
    <source>
        <dbReference type="SAM" id="MobiDB-lite"/>
    </source>
</evidence>
<feature type="region of interest" description="Disordered" evidence="1">
    <location>
        <begin position="1"/>
        <end position="55"/>
    </location>
</feature>
<proteinExistence type="predicted"/>
<reference evidence="3 4" key="1">
    <citation type="submission" date="2018-05" db="EMBL/GenBank/DDBJ databases">
        <title>Acuticoccus sediminis sp. nov., isolated from deep-sea sediment of Indian Ocean.</title>
        <authorList>
            <person name="Liu X."/>
            <person name="Lai Q."/>
            <person name="Du Y."/>
            <person name="Sun F."/>
            <person name="Zhang X."/>
            <person name="Wang S."/>
            <person name="Shao Z."/>
        </authorList>
    </citation>
    <scope>NUCLEOTIDE SEQUENCE [LARGE SCALE GENOMIC DNA]</scope>
    <source>
        <strain evidence="3 4">PTG4-2</strain>
    </source>
</reference>
<dbReference type="Proteomes" id="UP000249590">
    <property type="component" value="Unassembled WGS sequence"/>
</dbReference>
<name>A0A8B2NH68_9HYPH</name>
<sequence length="364" mass="40716">MNAPHASARDAHSTPAPSRPRIAHRREQPDRRGGVTNQTTGTRPPGRTDRRRSAAPLRLCAPDGVPLGGFVWRHGETARPVVVIAPATSVRCRYYARFADDLFAKGFDVVTFDYRGIGESRPVSLRGFRADWVDWGEHDLEAALRYAVAEFRGAPIHVVAHSIGGFALGLAPSNRKIERILTVGAQFAHWRDYGAARRYRMLWKWHVAMPALTQIFGYFPAKRLGWMEDTPAGVVRDWSRMTARFEDTVRRGSFIAGERESELLVRRFAEVTAPILAIGVGDDTHGTPAAVDRLLAYFTASLRRHRRIAPSDIGAPSIGHFAFFHDRFKDSLWPLAQLWLRNGEIAPDAPGRMVAEMLPRQAGR</sequence>
<dbReference type="Gene3D" id="3.40.50.1820">
    <property type="entry name" value="alpha/beta hydrolase"/>
    <property type="match status" value="1"/>
</dbReference>
<accession>A0A8B2NH68</accession>